<dbReference type="Gene3D" id="3.10.28.10">
    <property type="entry name" value="Homing endonucleases"/>
    <property type="match status" value="1"/>
</dbReference>
<reference evidence="8" key="1">
    <citation type="submission" date="2020-08" db="EMBL/GenBank/DDBJ databases">
        <title>Genome public.</title>
        <authorList>
            <person name="Liu C."/>
            <person name="Sun Q."/>
        </authorList>
    </citation>
    <scope>NUCLEOTIDE SEQUENCE</scope>
    <source>
        <strain evidence="8">BX12</strain>
    </source>
</reference>
<dbReference type="Pfam" id="PF14527">
    <property type="entry name" value="LAGLIDADG_WhiA"/>
    <property type="match status" value="1"/>
</dbReference>
<evidence type="ECO:0000259" key="7">
    <source>
        <dbReference type="Pfam" id="PF14527"/>
    </source>
</evidence>
<dbReference type="GO" id="GO:0051301">
    <property type="term" value="P:cell division"/>
    <property type="evidence" value="ECO:0007669"/>
    <property type="project" value="UniProtKB-UniRule"/>
</dbReference>
<dbReference type="NCBIfam" id="TIGR00647">
    <property type="entry name" value="DNA_bind_WhiA"/>
    <property type="match status" value="1"/>
</dbReference>
<comment type="caution">
    <text evidence="8">The sequence shown here is derived from an EMBL/GenBank/DDBJ whole genome shotgun (WGS) entry which is preliminary data.</text>
</comment>
<dbReference type="EMBL" id="JACRYT010000012">
    <property type="protein sequence ID" value="MBC6680380.1"/>
    <property type="molecule type" value="Genomic_DNA"/>
</dbReference>
<keyword evidence="9" id="KW-1185">Reference proteome</keyword>
<dbReference type="AlphaFoldDB" id="A0A923SRA7"/>
<dbReference type="GO" id="GO:0043937">
    <property type="term" value="P:regulation of sporulation"/>
    <property type="evidence" value="ECO:0007669"/>
    <property type="project" value="InterPro"/>
</dbReference>
<gene>
    <name evidence="4 8" type="primary">whiA</name>
    <name evidence="8" type="ORF">H9L42_11180</name>
</gene>
<dbReference type="HAMAP" id="MF_01420">
    <property type="entry name" value="HTH_type_WhiA"/>
    <property type="match status" value="1"/>
</dbReference>
<evidence type="ECO:0000259" key="6">
    <source>
        <dbReference type="Pfam" id="PF10298"/>
    </source>
</evidence>
<evidence type="ECO:0000256" key="3">
    <source>
        <dbReference type="ARBA" id="ARBA00023306"/>
    </source>
</evidence>
<dbReference type="PANTHER" id="PTHR37307">
    <property type="entry name" value="CELL DIVISION PROTEIN WHIA-RELATED"/>
    <property type="match status" value="1"/>
</dbReference>
<evidence type="ECO:0000313" key="9">
    <source>
        <dbReference type="Proteomes" id="UP000602647"/>
    </source>
</evidence>
<dbReference type="RefSeq" id="WP_187303477.1">
    <property type="nucleotide sequence ID" value="NZ_JACRYT010000012.1"/>
</dbReference>
<dbReference type="GO" id="GO:0003677">
    <property type="term" value="F:DNA binding"/>
    <property type="evidence" value="ECO:0007669"/>
    <property type="project" value="UniProtKB-UniRule"/>
</dbReference>
<dbReference type="Pfam" id="PF02650">
    <property type="entry name" value="HTH_WhiA"/>
    <property type="match status" value="1"/>
</dbReference>
<feature type="domain" description="Sporulation regulator WhiA C-terminal" evidence="5">
    <location>
        <begin position="227"/>
        <end position="310"/>
    </location>
</feature>
<comment type="similarity">
    <text evidence="4">Belongs to the WhiA family.</text>
</comment>
<dbReference type="Proteomes" id="UP000602647">
    <property type="component" value="Unassembled WGS sequence"/>
</dbReference>
<dbReference type="InterPro" id="IPR018478">
    <property type="entry name" value="Sporu_reg_WhiA_N_dom"/>
</dbReference>
<dbReference type="SUPFAM" id="SSF55608">
    <property type="entry name" value="Homing endonucleases"/>
    <property type="match status" value="1"/>
</dbReference>
<name>A0A923SRA7_9FIRM</name>
<dbReference type="PANTHER" id="PTHR37307:SF1">
    <property type="entry name" value="CELL DIVISION PROTEIN WHIA-RELATED"/>
    <property type="match status" value="1"/>
</dbReference>
<evidence type="ECO:0000256" key="1">
    <source>
        <dbReference type="ARBA" id="ARBA00022618"/>
    </source>
</evidence>
<accession>A0A923SRA7</accession>
<dbReference type="InterPro" id="IPR023054">
    <property type="entry name" value="Sporulation_regulator_WhiA_C"/>
</dbReference>
<protein>
    <recommendedName>
        <fullName evidence="4">Probable cell division protein WhiA</fullName>
    </recommendedName>
</protein>
<feature type="domain" description="WhiA LAGLIDADG-like" evidence="7">
    <location>
        <begin position="132"/>
        <end position="224"/>
    </location>
</feature>
<dbReference type="Pfam" id="PF10298">
    <property type="entry name" value="WhiA_N"/>
    <property type="match status" value="1"/>
</dbReference>
<organism evidence="8 9">
    <name type="scientific">Zhenpiania hominis</name>
    <dbReference type="NCBI Taxonomy" id="2763644"/>
    <lineage>
        <taxon>Bacteria</taxon>
        <taxon>Bacillati</taxon>
        <taxon>Bacillota</taxon>
        <taxon>Clostridia</taxon>
        <taxon>Peptostreptococcales</taxon>
        <taxon>Anaerovoracaceae</taxon>
        <taxon>Zhenpiania</taxon>
    </lineage>
</organism>
<proteinExistence type="inferred from homology"/>
<feature type="domain" description="Sporulation transcription regulator WhiA N-terminal" evidence="6">
    <location>
        <begin position="19"/>
        <end position="107"/>
    </location>
</feature>
<evidence type="ECO:0000313" key="8">
    <source>
        <dbReference type="EMBL" id="MBC6680380.1"/>
    </source>
</evidence>
<sequence length="313" mass="34960">MSFSADTKNELAHVEPEKKCCMLAEIAGFIRMCGSIRLAGGGKFEIVTATEHPAVARHYKRMLKEYFGIDAELAVGQGSGLKKGRSYLLSIGPKNLSEQILRETGILMVKEGMNYISDGIYDGLIRTKCCRKACLRGIFLASGTITDPEKSYHLEFSCSSQILAGDVKKLINSFVDLHAKVSARKKNYAVYVKEAEQIIDILAIMGAHSQIFAFEDVRITKEIRNKANRINNCDNANIDKTLKAAEKQLSWIRKIQETKGLAFLPDKLREVAVLRLENPEATLQELADMMDPPMKKSGLNNRFRKIEELAGKL</sequence>
<keyword evidence="1 4" id="KW-0132">Cell division</keyword>
<dbReference type="InterPro" id="IPR003802">
    <property type="entry name" value="Sporulation_regulator_WhiA"/>
</dbReference>
<keyword evidence="2 4" id="KW-0238">DNA-binding</keyword>
<keyword evidence="3 4" id="KW-0131">Cell cycle</keyword>
<evidence type="ECO:0000256" key="4">
    <source>
        <dbReference type="HAMAP-Rule" id="MF_01420"/>
    </source>
</evidence>
<evidence type="ECO:0000256" key="2">
    <source>
        <dbReference type="ARBA" id="ARBA00023125"/>
    </source>
</evidence>
<dbReference type="InterPro" id="IPR027434">
    <property type="entry name" value="Homing_endonucl"/>
</dbReference>
<comment type="function">
    <text evidence="4">Involved in cell division and chromosome segregation.</text>
</comment>
<evidence type="ECO:0000259" key="5">
    <source>
        <dbReference type="Pfam" id="PF02650"/>
    </source>
</evidence>
<dbReference type="InterPro" id="IPR039518">
    <property type="entry name" value="WhiA_LAGLIDADG_dom"/>
</dbReference>